<name>A0ABP7YIZ9_9FLAO</name>
<dbReference type="Proteomes" id="UP001501333">
    <property type="component" value="Unassembled WGS sequence"/>
</dbReference>
<gene>
    <name evidence="1" type="ORF">GCM10022250_34160</name>
</gene>
<evidence type="ECO:0000313" key="1">
    <source>
        <dbReference type="EMBL" id="GAA4136921.1"/>
    </source>
</evidence>
<comment type="caution">
    <text evidence="1">The sequence shown here is derived from an EMBL/GenBank/DDBJ whole genome shotgun (WGS) entry which is preliminary data.</text>
</comment>
<accession>A0ABP7YIZ9</accession>
<dbReference type="EMBL" id="BAABAO010000013">
    <property type="protein sequence ID" value="GAA4136921.1"/>
    <property type="molecule type" value="Genomic_DNA"/>
</dbReference>
<keyword evidence="2" id="KW-1185">Reference proteome</keyword>
<evidence type="ECO:0000313" key="2">
    <source>
        <dbReference type="Proteomes" id="UP001501333"/>
    </source>
</evidence>
<sequence length="123" mass="14114">MKPIIKYLILTLFSTQINFAQTFDPKLISKDSEIYLTETKKRGIEKNGVIYLVEENLKTISAYKNKKTIWQTNVISICGKPQVGETKIRSLKYDNTKLHIVFGKHSFAEVDIKNGLTKFIGED</sequence>
<reference evidence="2" key="1">
    <citation type="journal article" date="2019" name="Int. J. Syst. Evol. Microbiol.">
        <title>The Global Catalogue of Microorganisms (GCM) 10K type strain sequencing project: providing services to taxonomists for standard genome sequencing and annotation.</title>
        <authorList>
            <consortium name="The Broad Institute Genomics Platform"/>
            <consortium name="The Broad Institute Genome Sequencing Center for Infectious Disease"/>
            <person name="Wu L."/>
            <person name="Ma J."/>
        </authorList>
    </citation>
    <scope>NUCLEOTIDE SEQUENCE [LARGE SCALE GENOMIC DNA]</scope>
    <source>
        <strain evidence="2">JCM 17386</strain>
    </source>
</reference>
<proteinExistence type="predicted"/>
<protein>
    <submittedName>
        <fullName evidence="1">Uncharacterized protein</fullName>
    </submittedName>
</protein>
<organism evidence="1 2">
    <name type="scientific">Flavobacterium chungbukense</name>
    <dbReference type="NCBI Taxonomy" id="877464"/>
    <lineage>
        <taxon>Bacteria</taxon>
        <taxon>Pseudomonadati</taxon>
        <taxon>Bacteroidota</taxon>
        <taxon>Flavobacteriia</taxon>
        <taxon>Flavobacteriales</taxon>
        <taxon>Flavobacteriaceae</taxon>
        <taxon>Flavobacterium</taxon>
    </lineage>
</organism>
<dbReference type="RefSeq" id="WP_229349974.1">
    <property type="nucleotide sequence ID" value="NZ_BAABAO010000013.1"/>
</dbReference>